<gene>
    <name evidence="6" type="ORF">L3X38_030731</name>
</gene>
<keyword evidence="7" id="KW-1185">Reference proteome</keyword>
<evidence type="ECO:0000313" key="7">
    <source>
        <dbReference type="Proteomes" id="UP001054821"/>
    </source>
</evidence>
<accession>A0AAD4VAU1</accession>
<dbReference type="InterPro" id="IPR052483">
    <property type="entry name" value="bZIP_transcription_regulators"/>
</dbReference>
<dbReference type="Proteomes" id="UP001054821">
    <property type="component" value="Chromosome 6"/>
</dbReference>
<dbReference type="AlphaFoldDB" id="A0AAD4VAU1"/>
<feature type="coiled-coil region" evidence="4">
    <location>
        <begin position="136"/>
        <end position="184"/>
    </location>
</feature>
<dbReference type="GO" id="GO:0003677">
    <property type="term" value="F:DNA binding"/>
    <property type="evidence" value="ECO:0007669"/>
    <property type="project" value="TreeGrafter"/>
</dbReference>
<evidence type="ECO:0000313" key="6">
    <source>
        <dbReference type="EMBL" id="KAI5321660.1"/>
    </source>
</evidence>
<protein>
    <recommendedName>
        <fullName evidence="8">BZIP domain-containing protein</fullName>
    </recommendedName>
</protein>
<reference evidence="6 7" key="1">
    <citation type="journal article" date="2022" name="G3 (Bethesda)">
        <title>Whole-genome sequence and methylome profiling of the almond [Prunus dulcis (Mill.) D.A. Webb] cultivar 'Nonpareil'.</title>
        <authorList>
            <person name="D'Amico-Willman K.M."/>
            <person name="Ouma W.Z."/>
            <person name="Meulia T."/>
            <person name="Sideli G.M."/>
            <person name="Gradziel T.M."/>
            <person name="Fresnedo-Ramirez J."/>
        </authorList>
    </citation>
    <scope>NUCLEOTIDE SEQUENCE [LARGE SCALE GENOMIC DNA]</scope>
    <source>
        <strain evidence="6">Clone GOH B32 T37-40</strain>
    </source>
</reference>
<evidence type="ECO:0000256" key="1">
    <source>
        <dbReference type="ARBA" id="ARBA00023015"/>
    </source>
</evidence>
<dbReference type="PANTHER" id="PTHR46391:SF21">
    <property type="entry name" value="BZIP DOMAIN-CONTAINING PROTEIN"/>
    <property type="match status" value="1"/>
</dbReference>
<keyword evidence="4" id="KW-0175">Coiled coil</keyword>
<dbReference type="EMBL" id="JAJFAZ020000006">
    <property type="protein sequence ID" value="KAI5321660.1"/>
    <property type="molecule type" value="Genomic_DNA"/>
</dbReference>
<name>A0AAD4VAU1_PRUDU</name>
<dbReference type="GO" id="GO:0005634">
    <property type="term" value="C:nucleus"/>
    <property type="evidence" value="ECO:0007669"/>
    <property type="project" value="TreeGrafter"/>
</dbReference>
<evidence type="ECO:0000256" key="5">
    <source>
        <dbReference type="SAM" id="MobiDB-lite"/>
    </source>
</evidence>
<sequence length="305" mass="33891">MESFNENTNSQLPTLPPLPPSHLGWQSSSANSPIIPLAPPSYDISGNAADKAKGLALAPETTHKPNSEIQVVDLEDDDLEEMDAKQQKKVLASREYSLRYRVKQAAYVTKLENEVKVLQTEIAVNTPRVKYAGHRNKLLRAENHAMRQKLSAYTDELKFKQAQHEALVKERDSLRQLHQALLQQGAAEAFNPPPDCQLVNLGLDQPGFGLGLADQFTGPAGLVDTLMLNQPADDLNQYGWPGQSFVEMNDLDMPNMGTFIDPFEMNHLGMDMDDHMAMNPLNMINNDGDDDADLHDPAGPSFRFM</sequence>
<evidence type="ECO:0000256" key="4">
    <source>
        <dbReference type="SAM" id="Coils"/>
    </source>
</evidence>
<keyword evidence="1" id="KW-0805">Transcription regulation</keyword>
<evidence type="ECO:0000256" key="2">
    <source>
        <dbReference type="ARBA" id="ARBA00023163"/>
    </source>
</evidence>
<organism evidence="6 7">
    <name type="scientific">Prunus dulcis</name>
    <name type="common">Almond</name>
    <name type="synonym">Amygdalus dulcis</name>
    <dbReference type="NCBI Taxonomy" id="3755"/>
    <lineage>
        <taxon>Eukaryota</taxon>
        <taxon>Viridiplantae</taxon>
        <taxon>Streptophyta</taxon>
        <taxon>Embryophyta</taxon>
        <taxon>Tracheophyta</taxon>
        <taxon>Spermatophyta</taxon>
        <taxon>Magnoliopsida</taxon>
        <taxon>eudicotyledons</taxon>
        <taxon>Gunneridae</taxon>
        <taxon>Pentapetalae</taxon>
        <taxon>rosids</taxon>
        <taxon>fabids</taxon>
        <taxon>Rosales</taxon>
        <taxon>Rosaceae</taxon>
        <taxon>Amygdaloideae</taxon>
        <taxon>Amygdaleae</taxon>
        <taxon>Prunus</taxon>
    </lineage>
</organism>
<proteinExistence type="predicted"/>
<comment type="caution">
    <text evidence="6">The sequence shown here is derived from an EMBL/GenBank/DDBJ whole genome shotgun (WGS) entry which is preliminary data.</text>
</comment>
<keyword evidence="3" id="KW-0539">Nucleus</keyword>
<feature type="region of interest" description="Disordered" evidence="5">
    <location>
        <begin position="1"/>
        <end position="30"/>
    </location>
</feature>
<feature type="compositionally biased region" description="Polar residues" evidence="5">
    <location>
        <begin position="1"/>
        <end position="11"/>
    </location>
</feature>
<evidence type="ECO:0000256" key="3">
    <source>
        <dbReference type="ARBA" id="ARBA00023242"/>
    </source>
</evidence>
<dbReference type="PANTHER" id="PTHR46391">
    <property type="entry name" value="BASIC LEUCINE ZIPPER 34"/>
    <property type="match status" value="1"/>
</dbReference>
<keyword evidence="2" id="KW-0804">Transcription</keyword>
<dbReference type="GO" id="GO:0045893">
    <property type="term" value="P:positive regulation of DNA-templated transcription"/>
    <property type="evidence" value="ECO:0007669"/>
    <property type="project" value="TreeGrafter"/>
</dbReference>
<evidence type="ECO:0008006" key="8">
    <source>
        <dbReference type="Google" id="ProtNLM"/>
    </source>
</evidence>